<name>A0A7W8DGP4_9BACT</name>
<protein>
    <submittedName>
        <fullName evidence="2">Uncharacterized membrane protein (DUF485 family)</fullName>
    </submittedName>
</protein>
<organism evidence="2 3">
    <name type="scientific">Desulfurispira natronophila</name>
    <dbReference type="NCBI Taxonomy" id="682562"/>
    <lineage>
        <taxon>Bacteria</taxon>
        <taxon>Pseudomonadati</taxon>
        <taxon>Chrysiogenota</taxon>
        <taxon>Chrysiogenia</taxon>
        <taxon>Chrysiogenales</taxon>
        <taxon>Chrysiogenaceae</taxon>
        <taxon>Desulfurispira</taxon>
    </lineage>
</organism>
<dbReference type="AlphaFoldDB" id="A0A7W8DGP4"/>
<dbReference type="PANTHER" id="PTHR38598">
    <property type="entry name" value="INNER MEMBRANE PROTEIN YJCH"/>
    <property type="match status" value="1"/>
</dbReference>
<evidence type="ECO:0000313" key="3">
    <source>
        <dbReference type="Proteomes" id="UP000528322"/>
    </source>
</evidence>
<feature type="transmembrane region" description="Helical" evidence="1">
    <location>
        <begin position="25"/>
        <end position="47"/>
    </location>
</feature>
<dbReference type="RefSeq" id="WP_183730214.1">
    <property type="nucleotide sequence ID" value="NZ_JACHID010000003.1"/>
</dbReference>
<keyword evidence="1" id="KW-1133">Transmembrane helix</keyword>
<keyword evidence="1" id="KW-0472">Membrane</keyword>
<gene>
    <name evidence="2" type="ORF">HNR37_000777</name>
</gene>
<proteinExistence type="predicted"/>
<evidence type="ECO:0000313" key="2">
    <source>
        <dbReference type="EMBL" id="MBB5021468.1"/>
    </source>
</evidence>
<keyword evidence="3" id="KW-1185">Reference proteome</keyword>
<dbReference type="EMBL" id="JACHID010000003">
    <property type="protein sequence ID" value="MBB5021468.1"/>
    <property type="molecule type" value="Genomic_DNA"/>
</dbReference>
<sequence>MDKKLVDAIYNSEDFHKLTRTRSRFAMRLTVALLVAYGIFLFCIAFFPDFFAIPIPFLTHQIIPIGIAYAIGVICFAFFLTALYVHRANQDFDSLNQEIRASFLAQKALLDKEKQEGKQP</sequence>
<comment type="caution">
    <text evidence="2">The sequence shown here is derived from an EMBL/GenBank/DDBJ whole genome shotgun (WGS) entry which is preliminary data.</text>
</comment>
<dbReference type="InterPro" id="IPR007436">
    <property type="entry name" value="DUF485"/>
</dbReference>
<dbReference type="Pfam" id="PF04341">
    <property type="entry name" value="DUF485"/>
    <property type="match status" value="1"/>
</dbReference>
<dbReference type="PANTHER" id="PTHR38598:SF1">
    <property type="entry name" value="INNER MEMBRANE PROTEIN YJCH"/>
    <property type="match status" value="1"/>
</dbReference>
<dbReference type="GO" id="GO:0005886">
    <property type="term" value="C:plasma membrane"/>
    <property type="evidence" value="ECO:0007669"/>
    <property type="project" value="TreeGrafter"/>
</dbReference>
<accession>A0A7W8DGP4</accession>
<dbReference type="InterPro" id="IPR052959">
    <property type="entry name" value="Inner_membrane_assoc"/>
</dbReference>
<evidence type="ECO:0000256" key="1">
    <source>
        <dbReference type="SAM" id="Phobius"/>
    </source>
</evidence>
<keyword evidence="1" id="KW-0812">Transmembrane</keyword>
<feature type="transmembrane region" description="Helical" evidence="1">
    <location>
        <begin position="62"/>
        <end position="85"/>
    </location>
</feature>
<dbReference type="Proteomes" id="UP000528322">
    <property type="component" value="Unassembled WGS sequence"/>
</dbReference>
<reference evidence="2 3" key="1">
    <citation type="submission" date="2020-08" db="EMBL/GenBank/DDBJ databases">
        <title>Genomic Encyclopedia of Type Strains, Phase IV (KMG-IV): sequencing the most valuable type-strain genomes for metagenomic binning, comparative biology and taxonomic classification.</title>
        <authorList>
            <person name="Goeker M."/>
        </authorList>
    </citation>
    <scope>NUCLEOTIDE SEQUENCE [LARGE SCALE GENOMIC DNA]</scope>
    <source>
        <strain evidence="2 3">DSM 22071</strain>
    </source>
</reference>